<keyword evidence="1" id="KW-0812">Transmembrane</keyword>
<proteinExistence type="predicted"/>
<gene>
    <name evidence="2" type="ORF">HFN_0486</name>
</gene>
<keyword evidence="1" id="KW-1133">Transmembrane helix</keyword>
<evidence type="ECO:0000313" key="3">
    <source>
        <dbReference type="Proteomes" id="UP000018143"/>
    </source>
</evidence>
<evidence type="ECO:0000313" key="2">
    <source>
        <dbReference type="EMBL" id="GAD19355.1"/>
    </source>
</evidence>
<feature type="transmembrane region" description="Helical" evidence="1">
    <location>
        <begin position="42"/>
        <end position="62"/>
    </location>
</feature>
<dbReference type="EMBL" id="BASD01000018">
    <property type="protein sequence ID" value="GAD19355.1"/>
    <property type="molecule type" value="Genomic_DNA"/>
</dbReference>
<comment type="caution">
    <text evidence="2">The sequence shown here is derived from an EMBL/GenBank/DDBJ whole genome shotgun (WGS) entry which is preliminary data.</text>
</comment>
<name>T1CZJ1_9HELI</name>
<organism evidence="2 3">
    <name type="scientific">Helicobacter fennelliae MRY12-0050</name>
    <dbReference type="NCBI Taxonomy" id="1325130"/>
    <lineage>
        <taxon>Bacteria</taxon>
        <taxon>Pseudomonadati</taxon>
        <taxon>Campylobacterota</taxon>
        <taxon>Epsilonproteobacteria</taxon>
        <taxon>Campylobacterales</taxon>
        <taxon>Helicobacteraceae</taxon>
        <taxon>Helicobacter</taxon>
    </lineage>
</organism>
<dbReference type="Proteomes" id="UP000018143">
    <property type="component" value="Unassembled WGS sequence"/>
</dbReference>
<dbReference type="AlphaFoldDB" id="T1CZJ1"/>
<accession>T1CZJ1</accession>
<reference evidence="2 3" key="1">
    <citation type="journal article" date="2013" name="Genome Announc.">
        <title>Draft Genome Sequence of Helicobacter fennelliae Strain MRY12-0050, Isolated from a Bacteremia Patient.</title>
        <authorList>
            <person name="Rimbara E."/>
            <person name="Matsui M."/>
            <person name="Mori S."/>
            <person name="Suzuki S."/>
            <person name="Suzuki M."/>
            <person name="Kim H."/>
            <person name="Sekizuka T."/>
            <person name="Kuroda M."/>
            <person name="Shibayama K."/>
        </authorList>
    </citation>
    <scope>NUCLEOTIDE SEQUENCE [LARGE SCALE GENOMIC DNA]</scope>
    <source>
        <strain evidence="2 3">MRY12-0050</strain>
    </source>
</reference>
<sequence>MGKKERIKFTLDIVKGLIFAFLTALFGIFAFVVIRIDTLNKFQAVASVIGIAVIVFFFYFLIRYLIQKFDELEDLE</sequence>
<feature type="transmembrane region" description="Helical" evidence="1">
    <location>
        <begin position="12"/>
        <end position="36"/>
    </location>
</feature>
<evidence type="ECO:0000256" key="1">
    <source>
        <dbReference type="SAM" id="Phobius"/>
    </source>
</evidence>
<dbReference type="RefSeq" id="WP_023948602.1">
    <property type="nucleotide sequence ID" value="NZ_BASD01000018.1"/>
</dbReference>
<keyword evidence="3" id="KW-1185">Reference proteome</keyword>
<protein>
    <submittedName>
        <fullName evidence="2">Uncharacterized protein</fullName>
    </submittedName>
</protein>
<dbReference type="OrthoDB" id="5329969at2"/>
<keyword evidence="1" id="KW-0472">Membrane</keyword>